<dbReference type="GO" id="GO:0016226">
    <property type="term" value="P:iron-sulfur cluster assembly"/>
    <property type="evidence" value="ECO:0007669"/>
    <property type="project" value="InterPro"/>
</dbReference>
<dbReference type="InterPro" id="IPR037284">
    <property type="entry name" value="SUF_FeS_clus_asmbl_SufBD_sf"/>
</dbReference>
<organism evidence="2 3">
    <name type="scientific">Candidatus Doolittlea endobia</name>
    <dbReference type="NCBI Taxonomy" id="1778262"/>
    <lineage>
        <taxon>Bacteria</taxon>
        <taxon>Pseudomonadati</taxon>
        <taxon>Pseudomonadota</taxon>
        <taxon>Gammaproteobacteria</taxon>
        <taxon>Enterobacterales</taxon>
        <taxon>Enterobacteriaceae</taxon>
        <taxon>Candidatus Doolittlea</taxon>
    </lineage>
</organism>
<evidence type="ECO:0000313" key="2">
    <source>
        <dbReference type="EMBL" id="CUX96700.1"/>
    </source>
</evidence>
<dbReference type="InterPro" id="IPR011542">
    <property type="entry name" value="SUF_FeS_clus_asmbl_SufD"/>
</dbReference>
<dbReference type="Pfam" id="PF01458">
    <property type="entry name" value="SUFBD_core"/>
    <property type="match status" value="1"/>
</dbReference>
<protein>
    <submittedName>
        <fullName evidence="2">FeS cluster assembly protein SufD</fullName>
    </submittedName>
</protein>
<dbReference type="InterPro" id="IPR055346">
    <property type="entry name" value="Fe-S_cluster_assembly_SufBD"/>
</dbReference>
<feature type="domain" description="SUF system FeS cluster assembly SufBD core" evidence="1">
    <location>
        <begin position="172"/>
        <end position="398"/>
    </location>
</feature>
<dbReference type="NCBIfam" id="NF008194">
    <property type="entry name" value="PRK10948.1"/>
    <property type="match status" value="1"/>
</dbReference>
<dbReference type="STRING" id="1778262.MHIR_DE00425"/>
<dbReference type="InterPro" id="IPR000825">
    <property type="entry name" value="SUF_FeS_clus_asmbl_SufBD_core"/>
</dbReference>
<dbReference type="SUPFAM" id="SSF101960">
    <property type="entry name" value="Stabilizer of iron transporter SufD"/>
    <property type="match status" value="1"/>
</dbReference>
<dbReference type="OrthoDB" id="9768262at2"/>
<evidence type="ECO:0000259" key="1">
    <source>
        <dbReference type="Pfam" id="PF01458"/>
    </source>
</evidence>
<gene>
    <name evidence="2" type="primary">sufD</name>
    <name evidence="2" type="ORF">MHIR_DE00425</name>
</gene>
<accession>A0A143WSM5</accession>
<dbReference type="PANTHER" id="PTHR43575:SF1">
    <property type="entry name" value="PROTEIN ABCI7, CHLOROPLASTIC"/>
    <property type="match status" value="1"/>
</dbReference>
<dbReference type="EMBL" id="LN999833">
    <property type="protein sequence ID" value="CUX96700.1"/>
    <property type="molecule type" value="Genomic_DNA"/>
</dbReference>
<keyword evidence="3" id="KW-1185">Reference proteome</keyword>
<evidence type="ECO:0000313" key="3">
    <source>
        <dbReference type="Proteomes" id="UP000095322"/>
    </source>
</evidence>
<dbReference type="NCBIfam" id="TIGR01981">
    <property type="entry name" value="sufD"/>
    <property type="match status" value="1"/>
</dbReference>
<dbReference type="PANTHER" id="PTHR43575">
    <property type="entry name" value="PROTEIN ABCI7, CHLOROPLASTIC"/>
    <property type="match status" value="1"/>
</dbReference>
<dbReference type="PATRIC" id="fig|1778262.3.peg.769"/>
<dbReference type="AlphaFoldDB" id="A0A143WSM5"/>
<name>A0A143WSM5_9ENTR</name>
<dbReference type="RefSeq" id="WP_067565919.1">
    <property type="nucleotide sequence ID" value="NZ_LN999833.1"/>
</dbReference>
<dbReference type="KEGG" id="den:MHIR_DE00425"/>
<sequence>MAGLPNNSNICALSQWRQLFASQSTARSVEAYAHWQAVERLGLPTCQNEYWKYTPLDKLLAHRFAYVTTRAVSSTVRDTLSLTMDAYRLVFINGRFAPALSDNDTGLWQIKIEEGATRRALSAPIQTEVFLHLIESLSQETTRIRLPAGKMAKRPLYLLHISQGSEDKEALNTLYYRHHIDIESCAKGQIIEHFTSIDSQKHFSGARTTFSVGDNANLTQIELAFESCASYHFSHNDIIIDRDATVRSSTFILGAELTQHQISAQLNGEGSNLTINSLLLPSGKGISDIRTYLEHNKGHCLSRQLHKIVARDRGKGVFNGLIKVAKHALKTDSQMANNNLLLDRLTEVNTKPHLEIYADDVKCSHSATVVQIDEKQMFYLRSRGITYKDAQQMIIYAFAEEVTETIGHEGVRNIVLARITDALDEGVT</sequence>
<dbReference type="Proteomes" id="UP000095322">
    <property type="component" value="Chromosome I"/>
</dbReference>
<reference evidence="3" key="1">
    <citation type="submission" date="2016-01" db="EMBL/GenBank/DDBJ databases">
        <authorList>
            <person name="Husnik F."/>
        </authorList>
    </citation>
    <scope>NUCLEOTIDE SEQUENCE [LARGE SCALE GENOMIC DNA]</scope>
</reference>
<proteinExistence type="predicted"/>